<keyword evidence="8 19" id="KW-0547">Nucleotide-binding</keyword>
<dbReference type="Proteomes" id="UP000026960">
    <property type="component" value="Chromosome 7"/>
</dbReference>
<evidence type="ECO:0000256" key="4">
    <source>
        <dbReference type="ARBA" id="ARBA00022679"/>
    </source>
</evidence>
<evidence type="ECO:0000256" key="13">
    <source>
        <dbReference type="ARBA" id="ARBA00023136"/>
    </source>
</evidence>
<keyword evidence="11 19" id="KW-0067">ATP-binding</keyword>
<evidence type="ECO:0000256" key="20">
    <source>
        <dbReference type="SAM" id="MobiDB-lite"/>
    </source>
</evidence>
<dbReference type="PROSITE" id="PS00107">
    <property type="entry name" value="PROTEIN_KINASE_ATP"/>
    <property type="match status" value="3"/>
</dbReference>
<keyword evidence="10" id="KW-0611">Plant defense</keyword>
<dbReference type="EnsemblPlants" id="OBART07G17570.2">
    <property type="protein sequence ID" value="OBART07G17570.2"/>
    <property type="gene ID" value="OBART07G17570"/>
</dbReference>
<reference evidence="25" key="2">
    <citation type="submission" date="2015-03" db="UniProtKB">
        <authorList>
            <consortium name="EnsemblPlants"/>
        </authorList>
    </citation>
    <scope>IDENTIFICATION</scope>
</reference>
<dbReference type="InterPro" id="IPR000719">
    <property type="entry name" value="Prot_kinase_dom"/>
</dbReference>
<dbReference type="GO" id="GO:0005524">
    <property type="term" value="F:ATP binding"/>
    <property type="evidence" value="ECO:0007669"/>
    <property type="project" value="UniProtKB-UniRule"/>
</dbReference>
<evidence type="ECO:0000313" key="25">
    <source>
        <dbReference type="EnsemblPlants" id="OBART07G17570.2"/>
    </source>
</evidence>
<dbReference type="PROSITE" id="PS51473">
    <property type="entry name" value="GNK2"/>
    <property type="match status" value="6"/>
</dbReference>
<keyword evidence="4" id="KW-0808">Transferase</keyword>
<sequence length="1943" mass="212264">MRRRSSLLHAVLLAVAAVALPLAAGQPWPRCGTGGTYAANSTYETNLLDLISALQGNASSSPTLYASGVVGSGGRDAVYGVMLCRGDLSTSDCNDCGTRAGQDVGRACNRTRVAALVYNQCYVRVSDADFLAATTNNSGEVALMSSTNITRAADVRAYDAAVVSLLNATVRYAVENSTRMFATGQRVGADPGFPNLYATAQCAFDITLEACRGCLEGLVARWWDTFPVNVEGARIAGTRCNLRSELNQGTFYTGQPMVVLRADGLAPPQGPAPAATTGAGKNNSASKVLVIVVPIVAVAIVAATSVCIWNARKKRRSRKAEHFSELDASEDLESVKSTLITLASLQVATDNFHESKKLGEGGFGAVYKGLLFGQEVAVKRLAKGSNQGLEELKNELVLVAKLHHKNLVRLVGFCLEEGERLLVYEYMPNKSLDIFLFDSEQSRQLDWVTRFKIIEGIARGLQYLHQDSQKKIVHRDMKASNVLLDADMNPKIGDFGLARLFGQDQTRDVTNRIVGTFGYMSPEYVIRGQYSTKSDVFSFGILVIEIVTGRRNSGPHFLEQNEDLISIVRRHWEEGNIVEMIDHSLGRNYPEAELLKCVNIGLLCVQQNPVDRPTMADVMVLLNSDATSTLPAFATHSPTISIEGNSAASTGAMRRRSTFAVLLFAAAALPLAAGQPTYGLILCRGDVSSSDCYDCGTRAGQDVAPACNRTRDAILLEVGGNLGQVLHRSPDVEAVGRQPLAGGGANNSANKILEIVLPIVAVAIVAAVSILLWNMRKKRIRGKAEHFTGPDAAEDFESVKSTLLSLASLQVATDNFNESMKLGEGGFGAVYKGLLFGQDVAVKRLAKGSNQGLEEVKNELVLVAKLHHKNLVQLVGFCLEEGERMLVYEYMPNKSLDIFLFDEEKRRQLDWTTRFRIIEGIARGLHYLHQDSQKNIVHRDMEASNILLDADMNPKIGDFGLARLFGQDQTREITNRIVRTFGYMSPEYVMHGQYSTKSDVFSFGILVIEIVWRHWAEGNIMEMIDPCLGRNYPEMLKCASSRTIDATSTLPAPVVHIPAASLSDGSCACLVGVFLHAPLATDAQPMPWHRCNATSGNYTANSTYHANIQYLATSLPAYASSSPSLFASGSSGAPPDAIYALALCRGDTTNASSCATCVAAAIQAAQKHCALVKTVTIYDDPCIVRFSSLVFPITPPYNTGMFVAWDDNNVSAAAAASVRRFGTGALAVAGKVYPKIYSLAQCTPDMSADDCRSCLEDILVRMVPTYLAGRKGGRVVGVRCNFRFETYPFFFGQPLMQLPGSPASSSAPVTGVTNHHVHGLLLPRRRSRRPRLAAAPPAPHRCADAVPDAIFALALCRGDTNSSSCATCVAAAIQSAQKLCPLVKTVIVYDDTCILRFSNKAFPISPTSHSQRMVLAFEAAVVRLINSTVDYAATDSVRRFGTGEEAFDDTTNPKIYSLAQCTPDMTATDCRSCLEDIVGRMVSGNFVESADCGDFFSRMGGRVFGVRCNFRFEVYPFFTGRSLLQLPGPSPSPAPTPPVIEIRERSKNKRSAVLPISVPTTILVFAIIAAWFCSRSWRRRLARKTLRPKNSPDEVQSFGSLVLDLQTIRTATDNFSEHKRLGEGGFGVVYKGDLPEGQEIAVKRLAQTSRQGIEELKTELLLVAKLNHNNLVRLIGVCLEENEKILAYEYMPNRSLDTILFDAERIKELDWGQRFKIINGIARGLQYLHEDSQLKIVHRDLKASNVLLDSAYNPKISDFGLAKIFERDQSQVITHRIAGTYGYMSPEYAMHGQYSIKSDVYSFGVLVLEIIAGRRNFGSYGSDHEVDLIYVTWEHWTSDKAIELIDPSLGNHYPVDKVLKCIHIGLLCVQPKPADRPLMSAVNAMLSSTGTVRLPCLSRPSFWVQEIGATASSGANSEQNPHNSRKMSQNEQPITELEPRWVM</sequence>
<comment type="catalytic activity">
    <reaction evidence="17">
        <text>L-seryl-[protein] + ATP = O-phospho-L-seryl-[protein] + ADP + H(+)</text>
        <dbReference type="Rhea" id="RHEA:17989"/>
        <dbReference type="Rhea" id="RHEA-COMP:9863"/>
        <dbReference type="Rhea" id="RHEA-COMP:11604"/>
        <dbReference type="ChEBI" id="CHEBI:15378"/>
        <dbReference type="ChEBI" id="CHEBI:29999"/>
        <dbReference type="ChEBI" id="CHEBI:30616"/>
        <dbReference type="ChEBI" id="CHEBI:83421"/>
        <dbReference type="ChEBI" id="CHEBI:456216"/>
    </reaction>
</comment>
<dbReference type="PaxDb" id="65489-OBART07G17570.2"/>
<feature type="binding site" evidence="19">
    <location>
        <position position="1643"/>
    </location>
    <ligand>
        <name>ATP</name>
        <dbReference type="ChEBI" id="CHEBI:30616"/>
    </ligand>
</feature>
<evidence type="ECO:0000256" key="9">
    <source>
        <dbReference type="ARBA" id="ARBA00022777"/>
    </source>
</evidence>
<dbReference type="CDD" id="cd23509">
    <property type="entry name" value="Gnk2-like"/>
    <property type="match status" value="7"/>
</dbReference>
<feature type="chain" id="PRO_5002276455" evidence="22">
    <location>
        <begin position="26"/>
        <end position="1943"/>
    </location>
</feature>
<dbReference type="FunFam" id="3.30.430.20:FF:000009">
    <property type="entry name" value="Cysteine-rich receptor-like protein kinase 28"/>
    <property type="match status" value="1"/>
</dbReference>
<dbReference type="GO" id="GO:0042742">
    <property type="term" value="P:defense response to bacterium"/>
    <property type="evidence" value="ECO:0007669"/>
    <property type="project" value="UniProtKB-ARBA"/>
</dbReference>
<evidence type="ECO:0000259" key="23">
    <source>
        <dbReference type="PROSITE" id="PS50011"/>
    </source>
</evidence>
<dbReference type="GO" id="GO:0004674">
    <property type="term" value="F:protein serine/threonine kinase activity"/>
    <property type="evidence" value="ECO:0007669"/>
    <property type="project" value="UniProtKB-KW"/>
</dbReference>
<dbReference type="GO" id="GO:0005886">
    <property type="term" value="C:plasma membrane"/>
    <property type="evidence" value="ECO:0007669"/>
    <property type="project" value="TreeGrafter"/>
</dbReference>
<dbReference type="PROSITE" id="PS00108">
    <property type="entry name" value="PROTEIN_KINASE_ST"/>
    <property type="match status" value="2"/>
</dbReference>
<feature type="domain" description="Protein kinase" evidence="23">
    <location>
        <begin position="1615"/>
        <end position="1886"/>
    </location>
</feature>
<keyword evidence="16" id="KW-0325">Glycoprotein</keyword>
<dbReference type="InterPro" id="IPR002902">
    <property type="entry name" value="GNK2"/>
</dbReference>
<dbReference type="PROSITE" id="PS50011">
    <property type="entry name" value="PROTEIN_KINASE_DOM"/>
    <property type="match status" value="3"/>
</dbReference>
<evidence type="ECO:0000256" key="5">
    <source>
        <dbReference type="ARBA" id="ARBA00022692"/>
    </source>
</evidence>
<dbReference type="InterPro" id="IPR008271">
    <property type="entry name" value="Ser/Thr_kinase_AS"/>
</dbReference>
<dbReference type="InterPro" id="IPR011009">
    <property type="entry name" value="Kinase-like_dom_sf"/>
</dbReference>
<dbReference type="SUPFAM" id="SSF56112">
    <property type="entry name" value="Protein kinase-like (PK-like)"/>
    <property type="match status" value="3"/>
</dbReference>
<feature type="transmembrane region" description="Helical" evidence="21">
    <location>
        <begin position="1552"/>
        <end position="1572"/>
    </location>
</feature>
<dbReference type="Gramene" id="OBART07G17570.2">
    <property type="protein sequence ID" value="OBART07G17570.2"/>
    <property type="gene ID" value="OBART07G17570"/>
</dbReference>
<evidence type="ECO:0000256" key="10">
    <source>
        <dbReference type="ARBA" id="ARBA00022821"/>
    </source>
</evidence>
<evidence type="ECO:0000256" key="12">
    <source>
        <dbReference type="ARBA" id="ARBA00022989"/>
    </source>
</evidence>
<feature type="domain" description="Gnk2-homologous" evidence="24">
    <location>
        <begin position="140"/>
        <end position="249"/>
    </location>
</feature>
<keyword evidence="13 21" id="KW-0472">Membrane</keyword>
<dbReference type="STRING" id="65489.A0A0D3GS24"/>
<feature type="domain" description="Gnk2-homologous" evidence="24">
    <location>
        <begin position="1398"/>
        <end position="1517"/>
    </location>
</feature>
<keyword evidence="26" id="KW-1185">Reference proteome</keyword>
<keyword evidence="5 21" id="KW-0812">Transmembrane</keyword>
<dbReference type="eggNOG" id="ENOG502QWDY">
    <property type="taxonomic scope" value="Eukaryota"/>
</dbReference>
<evidence type="ECO:0000256" key="6">
    <source>
        <dbReference type="ARBA" id="ARBA00022729"/>
    </source>
</evidence>
<accession>A0A0D3GS24</accession>
<evidence type="ECO:0000256" key="14">
    <source>
        <dbReference type="ARBA" id="ARBA00023157"/>
    </source>
</evidence>
<reference evidence="25" key="1">
    <citation type="journal article" date="2009" name="Rice">
        <title>De Novo Next Generation Sequencing of Plant Genomes.</title>
        <authorList>
            <person name="Rounsley S."/>
            <person name="Marri P.R."/>
            <person name="Yu Y."/>
            <person name="He R."/>
            <person name="Sisneros N."/>
            <person name="Goicoechea J.L."/>
            <person name="Lee S.J."/>
            <person name="Angelova A."/>
            <person name="Kudrna D."/>
            <person name="Luo M."/>
            <person name="Affourtit J."/>
            <person name="Desany B."/>
            <person name="Knight J."/>
            <person name="Niazi F."/>
            <person name="Egholm M."/>
            <person name="Wing R.A."/>
        </authorList>
    </citation>
    <scope>NUCLEOTIDE SEQUENCE [LARGE SCALE GENOMIC DNA]</scope>
    <source>
        <strain evidence="25">cv. IRGC 105608</strain>
    </source>
</reference>
<evidence type="ECO:0000256" key="19">
    <source>
        <dbReference type="PROSITE-ProRule" id="PRU10141"/>
    </source>
</evidence>
<proteinExistence type="predicted"/>
<keyword evidence="9" id="KW-0418">Kinase</keyword>
<dbReference type="SMART" id="SM00220">
    <property type="entry name" value="S_TKc"/>
    <property type="match status" value="3"/>
</dbReference>
<evidence type="ECO:0000313" key="26">
    <source>
        <dbReference type="Proteomes" id="UP000026960"/>
    </source>
</evidence>
<dbReference type="PANTHER" id="PTHR27002:SF423">
    <property type="entry name" value="CYSTEINE-RICH RECEPTOR-LIKE PROTEIN KINASE 10"/>
    <property type="match status" value="1"/>
</dbReference>
<feature type="domain" description="Gnk2-homologous" evidence="24">
    <location>
        <begin position="624"/>
        <end position="729"/>
    </location>
</feature>
<feature type="domain" description="Gnk2-homologous" evidence="24">
    <location>
        <begin position="25"/>
        <end position="130"/>
    </location>
</feature>
<feature type="domain" description="Gnk2-homologous" evidence="24">
    <location>
        <begin position="1192"/>
        <end position="1289"/>
    </location>
</feature>
<evidence type="ECO:0000256" key="21">
    <source>
        <dbReference type="SAM" id="Phobius"/>
    </source>
</evidence>
<comment type="subcellular location">
    <subcellularLocation>
        <location evidence="1">Membrane</location>
        <topology evidence="1">Single-pass membrane protein</topology>
    </subcellularLocation>
</comment>
<dbReference type="GO" id="GO:0009737">
    <property type="term" value="P:response to abscisic acid"/>
    <property type="evidence" value="ECO:0007669"/>
    <property type="project" value="UniProtKB-ARBA"/>
</dbReference>
<evidence type="ECO:0000256" key="3">
    <source>
        <dbReference type="ARBA" id="ARBA00022553"/>
    </source>
</evidence>
<feature type="region of interest" description="Disordered" evidence="20">
    <location>
        <begin position="1913"/>
        <end position="1943"/>
    </location>
</feature>
<dbReference type="CDD" id="cd14066">
    <property type="entry name" value="STKc_IRAK"/>
    <property type="match status" value="2"/>
</dbReference>
<feature type="domain" description="Protein kinase" evidence="23">
    <location>
        <begin position="352"/>
        <end position="633"/>
    </location>
</feature>
<dbReference type="HOGENOM" id="CLU_000288_178_1_1"/>
<feature type="compositionally biased region" description="Polar residues" evidence="20">
    <location>
        <begin position="1913"/>
        <end position="1933"/>
    </location>
</feature>
<dbReference type="FunFam" id="3.30.430.20:FF:000004">
    <property type="entry name" value="Receptor-like serine-threonine protein kinase"/>
    <property type="match status" value="1"/>
</dbReference>
<feature type="signal peptide" evidence="22">
    <location>
        <begin position="1"/>
        <end position="25"/>
    </location>
</feature>
<protein>
    <submittedName>
        <fullName evidence="25">Uncharacterized protein</fullName>
    </submittedName>
</protein>
<feature type="transmembrane region" description="Helical" evidence="21">
    <location>
        <begin position="659"/>
        <end position="681"/>
    </location>
</feature>
<dbReference type="PANTHER" id="PTHR27002">
    <property type="entry name" value="RECEPTOR-LIKE SERINE/THREONINE-PROTEIN KINASE SD1-8"/>
    <property type="match status" value="1"/>
</dbReference>
<evidence type="ECO:0000256" key="11">
    <source>
        <dbReference type="ARBA" id="ARBA00022840"/>
    </source>
</evidence>
<evidence type="ECO:0000256" key="15">
    <source>
        <dbReference type="ARBA" id="ARBA00023170"/>
    </source>
</evidence>
<keyword evidence="3" id="KW-0597">Phosphoprotein</keyword>
<keyword evidence="15" id="KW-0675">Receptor</keyword>
<dbReference type="Gene3D" id="3.30.430.20">
    <property type="entry name" value="Gnk2 domain, C-X8-C-X2-C motif"/>
    <property type="match status" value="7"/>
</dbReference>
<feature type="transmembrane region" description="Helical" evidence="21">
    <location>
        <begin position="755"/>
        <end position="773"/>
    </location>
</feature>
<dbReference type="InterPro" id="IPR017441">
    <property type="entry name" value="Protein_kinase_ATP_BS"/>
</dbReference>
<evidence type="ECO:0000256" key="18">
    <source>
        <dbReference type="ARBA" id="ARBA00047951"/>
    </source>
</evidence>
<keyword evidence="14" id="KW-1015">Disulfide bond</keyword>
<dbReference type="FunFam" id="3.30.200.20:FF:000177">
    <property type="entry name" value="Cysteine-rich receptor-like protein kinase 2"/>
    <property type="match status" value="1"/>
</dbReference>
<feature type="transmembrane region" description="Helical" evidence="21">
    <location>
        <begin position="288"/>
        <end position="309"/>
    </location>
</feature>
<evidence type="ECO:0000256" key="16">
    <source>
        <dbReference type="ARBA" id="ARBA00023180"/>
    </source>
</evidence>
<name>A0A0D3GS24_9ORYZ</name>
<feature type="domain" description="Protein kinase" evidence="23">
    <location>
        <begin position="816"/>
        <end position="1108"/>
    </location>
</feature>
<organism evidence="25">
    <name type="scientific">Oryza barthii</name>
    <dbReference type="NCBI Taxonomy" id="65489"/>
    <lineage>
        <taxon>Eukaryota</taxon>
        <taxon>Viridiplantae</taxon>
        <taxon>Streptophyta</taxon>
        <taxon>Embryophyta</taxon>
        <taxon>Tracheophyta</taxon>
        <taxon>Spermatophyta</taxon>
        <taxon>Magnoliopsida</taxon>
        <taxon>Liliopsida</taxon>
        <taxon>Poales</taxon>
        <taxon>Poaceae</taxon>
        <taxon>BOP clade</taxon>
        <taxon>Oryzoideae</taxon>
        <taxon>Oryzeae</taxon>
        <taxon>Oryzinae</taxon>
        <taxon>Oryza</taxon>
    </lineage>
</organism>
<keyword evidence="7" id="KW-0677">Repeat</keyword>
<dbReference type="FunFam" id="1.10.510.10:FF:000129">
    <property type="entry name" value="cysteine-rich receptor-like protein kinase 10"/>
    <property type="match status" value="2"/>
</dbReference>
<feature type="binding site" evidence="19">
    <location>
        <position position="379"/>
    </location>
    <ligand>
        <name>ATP</name>
        <dbReference type="ChEBI" id="CHEBI:30616"/>
    </ligand>
</feature>
<keyword evidence="6 22" id="KW-0732">Signal</keyword>
<dbReference type="Pfam" id="PF07714">
    <property type="entry name" value="PK_Tyr_Ser-Thr"/>
    <property type="match status" value="3"/>
</dbReference>
<dbReference type="Pfam" id="PF01657">
    <property type="entry name" value="Stress-antifung"/>
    <property type="match status" value="5"/>
</dbReference>
<evidence type="ECO:0000256" key="1">
    <source>
        <dbReference type="ARBA" id="ARBA00004167"/>
    </source>
</evidence>
<keyword evidence="12 21" id="KW-1133">Transmembrane helix</keyword>
<evidence type="ECO:0000256" key="7">
    <source>
        <dbReference type="ARBA" id="ARBA00022737"/>
    </source>
</evidence>
<dbReference type="InterPro" id="IPR001245">
    <property type="entry name" value="Ser-Thr/Tyr_kinase_cat_dom"/>
</dbReference>
<dbReference type="Gene3D" id="3.30.200.20">
    <property type="entry name" value="Phosphorylase Kinase, domain 1"/>
    <property type="match status" value="3"/>
</dbReference>
<feature type="domain" description="Gnk2-homologous" evidence="24">
    <location>
        <begin position="1086"/>
        <end position="1191"/>
    </location>
</feature>
<evidence type="ECO:0000259" key="24">
    <source>
        <dbReference type="PROSITE" id="PS51473"/>
    </source>
</evidence>
<dbReference type="FunFam" id="1.10.510.10:FF:000343">
    <property type="entry name" value="Cysteine-rich receptor-like protein kinase 28"/>
    <property type="match status" value="1"/>
</dbReference>
<evidence type="ECO:0000256" key="17">
    <source>
        <dbReference type="ARBA" id="ARBA00047558"/>
    </source>
</evidence>
<dbReference type="FunFam" id="3.30.200.20:FF:000142">
    <property type="entry name" value="Cysteine-rich receptor-like protein kinase 10"/>
    <property type="match status" value="1"/>
</dbReference>
<evidence type="ECO:0000256" key="22">
    <source>
        <dbReference type="SAM" id="SignalP"/>
    </source>
</evidence>
<evidence type="ECO:0000256" key="8">
    <source>
        <dbReference type="ARBA" id="ARBA00022741"/>
    </source>
</evidence>
<dbReference type="FunFam" id="3.30.200.20:FF:000466">
    <property type="entry name" value="Putative LRR receptor-like serine/threonine-protein kinase"/>
    <property type="match status" value="1"/>
</dbReference>
<keyword evidence="2" id="KW-0723">Serine/threonine-protein kinase</keyword>
<feature type="binding site" evidence="19">
    <location>
        <position position="843"/>
    </location>
    <ligand>
        <name>ATP</name>
        <dbReference type="ChEBI" id="CHEBI:30616"/>
    </ligand>
</feature>
<dbReference type="Gene3D" id="1.10.510.10">
    <property type="entry name" value="Transferase(Phosphotransferase) domain 1"/>
    <property type="match status" value="3"/>
</dbReference>
<dbReference type="InterPro" id="IPR038408">
    <property type="entry name" value="GNK2_sf"/>
</dbReference>
<evidence type="ECO:0000256" key="2">
    <source>
        <dbReference type="ARBA" id="ARBA00022527"/>
    </source>
</evidence>
<comment type="catalytic activity">
    <reaction evidence="18">
        <text>L-threonyl-[protein] + ATP = O-phospho-L-threonyl-[protein] + ADP + H(+)</text>
        <dbReference type="Rhea" id="RHEA:46608"/>
        <dbReference type="Rhea" id="RHEA-COMP:11060"/>
        <dbReference type="Rhea" id="RHEA-COMP:11605"/>
        <dbReference type="ChEBI" id="CHEBI:15378"/>
        <dbReference type="ChEBI" id="CHEBI:30013"/>
        <dbReference type="ChEBI" id="CHEBI:30616"/>
        <dbReference type="ChEBI" id="CHEBI:61977"/>
        <dbReference type="ChEBI" id="CHEBI:456216"/>
    </reaction>
</comment>